<gene>
    <name evidence="5" type="ORF">J3S04_02925</name>
</gene>
<feature type="region of interest" description="Disordered" evidence="3">
    <location>
        <begin position="165"/>
        <end position="197"/>
    </location>
</feature>
<evidence type="ECO:0000256" key="3">
    <source>
        <dbReference type="SAM" id="MobiDB-lite"/>
    </source>
</evidence>
<dbReference type="SUPFAM" id="SSF52540">
    <property type="entry name" value="P-loop containing nucleoside triphosphate hydrolases"/>
    <property type="match status" value="1"/>
</dbReference>
<organism evidence="5 6">
    <name type="scientific">Streptomyces griseocarneus</name>
    <dbReference type="NCBI Taxonomy" id="51201"/>
    <lineage>
        <taxon>Bacteria</taxon>
        <taxon>Bacillati</taxon>
        <taxon>Actinomycetota</taxon>
        <taxon>Actinomycetes</taxon>
        <taxon>Kitasatosporales</taxon>
        <taxon>Streptomycetaceae</taxon>
        <taxon>Streptomyces</taxon>
    </lineage>
</organism>
<evidence type="ECO:0000259" key="4">
    <source>
        <dbReference type="Pfam" id="PF13191"/>
    </source>
</evidence>
<dbReference type="EMBL" id="CP071595">
    <property type="protein sequence ID" value="QSY50035.1"/>
    <property type="molecule type" value="Genomic_DNA"/>
</dbReference>
<keyword evidence="6" id="KW-1185">Reference proteome</keyword>
<dbReference type="InterPro" id="IPR027417">
    <property type="entry name" value="P-loop_NTPase"/>
</dbReference>
<evidence type="ECO:0000313" key="6">
    <source>
        <dbReference type="Proteomes" id="UP000671836"/>
    </source>
</evidence>
<protein>
    <submittedName>
        <fullName evidence="5">AAA family ATPase</fullName>
    </submittedName>
</protein>
<keyword evidence="2" id="KW-0067">ATP-binding</keyword>
<sequence>MTDERPPRRPPATPPLAGRTPEQRLLAGLVENLRAGRPALAEIRGLPGTGRSALLEWAAHHARAAGVHVESAQASWEETGQRYGVVAQLRAAFAPPAAADPARPPAPATADRTADLCRAARTAARAHPLLIVVDDVQWTDPCSLRWLRAQARRLAGVPLMLLTARAGTGPTPSRSASNPAPWTTNGPSPTTPSPSAP</sequence>
<feature type="domain" description="Orc1-like AAA ATPase" evidence="4">
    <location>
        <begin position="15"/>
        <end position="160"/>
    </location>
</feature>
<dbReference type="PANTHER" id="PTHR16305:SF35">
    <property type="entry name" value="TRANSCRIPTIONAL ACTIVATOR DOMAIN"/>
    <property type="match status" value="1"/>
</dbReference>
<dbReference type="InterPro" id="IPR041664">
    <property type="entry name" value="AAA_16"/>
</dbReference>
<evidence type="ECO:0000256" key="2">
    <source>
        <dbReference type="ARBA" id="ARBA00022840"/>
    </source>
</evidence>
<evidence type="ECO:0000313" key="5">
    <source>
        <dbReference type="EMBL" id="QSY50035.1"/>
    </source>
</evidence>
<accession>A0ABX7RS38</accession>
<evidence type="ECO:0000256" key="1">
    <source>
        <dbReference type="ARBA" id="ARBA00022741"/>
    </source>
</evidence>
<reference evidence="5 6" key="1">
    <citation type="submission" date="2021-03" db="EMBL/GenBank/DDBJ databases">
        <title>Streptomyces strains.</title>
        <authorList>
            <person name="Lund M.B."/>
            <person name="Toerring T."/>
        </authorList>
    </citation>
    <scope>NUCLEOTIDE SEQUENCE [LARGE SCALE GENOMIC DNA]</scope>
    <source>
        <strain evidence="5 6">KCC S-1010</strain>
    </source>
</reference>
<dbReference type="Pfam" id="PF13191">
    <property type="entry name" value="AAA_16"/>
    <property type="match status" value="1"/>
</dbReference>
<dbReference type="Proteomes" id="UP000671836">
    <property type="component" value="Chromosome"/>
</dbReference>
<dbReference type="PANTHER" id="PTHR16305">
    <property type="entry name" value="TESTICULAR SOLUBLE ADENYLYL CYCLASE"/>
    <property type="match status" value="1"/>
</dbReference>
<feature type="compositionally biased region" description="Polar residues" evidence="3">
    <location>
        <begin position="170"/>
        <end position="180"/>
    </location>
</feature>
<dbReference type="RefSeq" id="WP_207555337.1">
    <property type="nucleotide sequence ID" value="NZ_CP071595.1"/>
</dbReference>
<name>A0ABX7RS38_9ACTN</name>
<feature type="region of interest" description="Disordered" evidence="3">
    <location>
        <begin position="1"/>
        <end position="22"/>
    </location>
</feature>
<keyword evidence="1" id="KW-0547">Nucleotide-binding</keyword>
<proteinExistence type="predicted"/>